<comment type="caution">
    <text evidence="1">Lacks conserved residue(s) required for the propagation of feature annotation.</text>
</comment>
<dbReference type="PROSITE" id="PS50025">
    <property type="entry name" value="LAM_G_DOMAIN"/>
    <property type="match status" value="1"/>
</dbReference>
<dbReference type="InterPro" id="IPR001791">
    <property type="entry name" value="Laminin_G"/>
</dbReference>
<dbReference type="PANTHER" id="PTHR15036:SF85">
    <property type="entry name" value="SP2353, ISOFORM A"/>
    <property type="match status" value="1"/>
</dbReference>
<proteinExistence type="predicted"/>
<dbReference type="SUPFAM" id="SSF57196">
    <property type="entry name" value="EGF/Laminin"/>
    <property type="match status" value="1"/>
</dbReference>
<dbReference type="SMART" id="SM00282">
    <property type="entry name" value="LamG"/>
    <property type="match status" value="1"/>
</dbReference>
<dbReference type="Gene3D" id="2.60.120.200">
    <property type="match status" value="1"/>
</dbReference>
<dbReference type="InterPro" id="IPR050372">
    <property type="entry name" value="Neurexin-related_CASP"/>
</dbReference>
<dbReference type="Gene3D" id="2.10.25.10">
    <property type="entry name" value="Laminin"/>
    <property type="match status" value="1"/>
</dbReference>
<evidence type="ECO:0000313" key="3">
    <source>
        <dbReference type="Proteomes" id="UP000887581"/>
    </source>
</evidence>
<protein>
    <submittedName>
        <fullName evidence="4">Laminin G domain-containing protein</fullName>
    </submittedName>
</protein>
<name>A0A915Q534_9BILA</name>
<dbReference type="PANTHER" id="PTHR15036">
    <property type="entry name" value="PIKACHURIN-LIKE PROTEIN"/>
    <property type="match status" value="1"/>
</dbReference>
<evidence type="ECO:0000256" key="1">
    <source>
        <dbReference type="PROSITE-ProRule" id="PRU00122"/>
    </source>
</evidence>
<reference evidence="4" key="1">
    <citation type="submission" date="2022-11" db="UniProtKB">
        <authorList>
            <consortium name="WormBaseParasite"/>
        </authorList>
    </citation>
    <scope>IDENTIFICATION</scope>
</reference>
<evidence type="ECO:0000313" key="4">
    <source>
        <dbReference type="WBParaSite" id="sdigi.contig96.g4229.t1"/>
    </source>
</evidence>
<dbReference type="GO" id="GO:0016020">
    <property type="term" value="C:membrane"/>
    <property type="evidence" value="ECO:0007669"/>
    <property type="project" value="UniProtKB-SubCell"/>
</dbReference>
<organism evidence="3 4">
    <name type="scientific">Setaria digitata</name>
    <dbReference type="NCBI Taxonomy" id="48799"/>
    <lineage>
        <taxon>Eukaryota</taxon>
        <taxon>Metazoa</taxon>
        <taxon>Ecdysozoa</taxon>
        <taxon>Nematoda</taxon>
        <taxon>Chromadorea</taxon>
        <taxon>Rhabditida</taxon>
        <taxon>Spirurina</taxon>
        <taxon>Spiruromorpha</taxon>
        <taxon>Filarioidea</taxon>
        <taxon>Setariidae</taxon>
        <taxon>Setaria</taxon>
    </lineage>
</organism>
<dbReference type="Proteomes" id="UP000887581">
    <property type="component" value="Unplaced"/>
</dbReference>
<dbReference type="InterPro" id="IPR013320">
    <property type="entry name" value="ConA-like_dom_sf"/>
</dbReference>
<dbReference type="AlphaFoldDB" id="A0A915Q534"/>
<sequence length="266" mass="30249">MALYIATKTSLNIESSCEDHSVLCEQLCIALSSDTYKCWCWDGHVLLGDGIGCVANESRINIQFSTHATGHLTKFPLRPIHFTGHNFVQFPAPENAYLETSIVIEFRTEDYNEGILLYAGEYEGNDFISIIFKDGDIVFRFNCGEGTLEETYAGPFQKNIWHRLTAKRVFCDRSQIIVDSKNALSDEIQLLNNYKGITIETGICIGGAPDRVRNLHHQASTVKKFRGCVRYIVVNNVILYDISSRINHAVIPIREYYSFPEQFFKI</sequence>
<dbReference type="SUPFAM" id="SSF49899">
    <property type="entry name" value="Concanavalin A-like lectins/glucanases"/>
    <property type="match status" value="1"/>
</dbReference>
<dbReference type="WBParaSite" id="sdigi.contig96.g4229.t1">
    <property type="protein sequence ID" value="sdigi.contig96.g4229.t1"/>
    <property type="gene ID" value="sdigi.contig96.g4229"/>
</dbReference>
<feature type="domain" description="Laminin G" evidence="2">
    <location>
        <begin position="77"/>
        <end position="258"/>
    </location>
</feature>
<evidence type="ECO:0000259" key="2">
    <source>
        <dbReference type="PROSITE" id="PS50025"/>
    </source>
</evidence>
<keyword evidence="3" id="KW-1185">Reference proteome</keyword>
<accession>A0A915Q534</accession>
<dbReference type="CDD" id="cd00110">
    <property type="entry name" value="LamG"/>
    <property type="match status" value="1"/>
</dbReference>
<dbReference type="Pfam" id="PF02210">
    <property type="entry name" value="Laminin_G_2"/>
    <property type="match status" value="1"/>
</dbReference>